<protein>
    <submittedName>
        <fullName evidence="2">Uncharacterized protein</fullName>
    </submittedName>
</protein>
<evidence type="ECO:0000256" key="1">
    <source>
        <dbReference type="SAM" id="MobiDB-lite"/>
    </source>
</evidence>
<organism evidence="2 3">
    <name type="scientific">Nyssa sinensis</name>
    <dbReference type="NCBI Taxonomy" id="561372"/>
    <lineage>
        <taxon>Eukaryota</taxon>
        <taxon>Viridiplantae</taxon>
        <taxon>Streptophyta</taxon>
        <taxon>Embryophyta</taxon>
        <taxon>Tracheophyta</taxon>
        <taxon>Spermatophyta</taxon>
        <taxon>Magnoliopsida</taxon>
        <taxon>eudicotyledons</taxon>
        <taxon>Gunneridae</taxon>
        <taxon>Pentapetalae</taxon>
        <taxon>asterids</taxon>
        <taxon>Cornales</taxon>
        <taxon>Nyssaceae</taxon>
        <taxon>Nyssa</taxon>
    </lineage>
</organism>
<dbReference type="AlphaFoldDB" id="A0A5J5BLI6"/>
<name>A0A5J5BLI6_9ASTE</name>
<evidence type="ECO:0000313" key="2">
    <source>
        <dbReference type="EMBL" id="KAA8543943.1"/>
    </source>
</evidence>
<keyword evidence="3" id="KW-1185">Reference proteome</keyword>
<dbReference type="Proteomes" id="UP000325577">
    <property type="component" value="Linkage Group LG11"/>
</dbReference>
<feature type="region of interest" description="Disordered" evidence="1">
    <location>
        <begin position="55"/>
        <end position="79"/>
    </location>
</feature>
<gene>
    <name evidence="2" type="ORF">F0562_021880</name>
</gene>
<evidence type="ECO:0000313" key="3">
    <source>
        <dbReference type="Proteomes" id="UP000325577"/>
    </source>
</evidence>
<accession>A0A5J5BLI6</accession>
<dbReference type="EMBL" id="CM018034">
    <property type="protein sequence ID" value="KAA8543943.1"/>
    <property type="molecule type" value="Genomic_DNA"/>
</dbReference>
<sequence length="97" mass="10993">MGHQQYNDTTQQLISFVFSDTSYYEHHYKKLAPDILLGGFETEYSFNTAAAGNKSWGQAKPCGEEGRQHRGDTTDSSESVNGLLEDGWLRSRTLCRR</sequence>
<proteinExistence type="predicted"/>
<feature type="compositionally biased region" description="Basic and acidic residues" evidence="1">
    <location>
        <begin position="62"/>
        <end position="73"/>
    </location>
</feature>
<reference evidence="2 3" key="1">
    <citation type="submission" date="2019-09" db="EMBL/GenBank/DDBJ databases">
        <title>A chromosome-level genome assembly of the Chinese tupelo Nyssa sinensis.</title>
        <authorList>
            <person name="Yang X."/>
            <person name="Kang M."/>
            <person name="Yang Y."/>
            <person name="Xiong H."/>
            <person name="Wang M."/>
            <person name="Zhang Z."/>
            <person name="Wang Z."/>
            <person name="Wu H."/>
            <person name="Ma T."/>
            <person name="Liu J."/>
            <person name="Xi Z."/>
        </authorList>
    </citation>
    <scope>NUCLEOTIDE SEQUENCE [LARGE SCALE GENOMIC DNA]</scope>
    <source>
        <strain evidence="2">J267</strain>
        <tissue evidence="2">Leaf</tissue>
    </source>
</reference>